<evidence type="ECO:0000313" key="3">
    <source>
        <dbReference type="EMBL" id="QKX54547.1"/>
    </source>
</evidence>
<dbReference type="InterPro" id="IPR045632">
    <property type="entry name" value="DUF6314"/>
</dbReference>
<dbReference type="KEGG" id="trg:TRUGW13939_01634"/>
<sequence length="222" mass="24897">MSTDMKSISPRLLSQLFASLSPRPWHLRRTLRSDNPADINAELTGVATFHPLPSSSSNNSNKKESEMLYKEEGEMPSSVRGMAGLRWSKKYIWRLHESNESTEQDDGQEEAGGISVWFVKIQPGEDQADYLFHEFDFGSKNPAAASCSNEETLIEPPVPPAAEHADETQVIKARGNHLCIKDMYRTAYAFRIVAETGQVLSWASRHVVKGPKKNQDITNLYS</sequence>
<keyword evidence="4" id="KW-1185">Reference proteome</keyword>
<evidence type="ECO:0000259" key="2">
    <source>
        <dbReference type="Pfam" id="PF19834"/>
    </source>
</evidence>
<reference evidence="4" key="1">
    <citation type="submission" date="2020-06" db="EMBL/GenBank/DDBJ databases">
        <title>A chromosome-scale genome assembly of Talaromyces rugulosus W13939.</title>
        <authorList>
            <person name="Wang B."/>
            <person name="Guo L."/>
            <person name="Ye K."/>
            <person name="Wang L."/>
        </authorList>
    </citation>
    <scope>NUCLEOTIDE SEQUENCE [LARGE SCALE GENOMIC DNA]</scope>
    <source>
        <strain evidence="4">W13939</strain>
    </source>
</reference>
<feature type="domain" description="DUF6314" evidence="2">
    <location>
        <begin position="169"/>
        <end position="221"/>
    </location>
</feature>
<dbReference type="RefSeq" id="XP_035340726.1">
    <property type="nucleotide sequence ID" value="XM_035484833.1"/>
</dbReference>
<feature type="region of interest" description="Disordered" evidence="1">
    <location>
        <begin position="46"/>
        <end position="68"/>
    </location>
</feature>
<protein>
    <recommendedName>
        <fullName evidence="2">DUF6314 domain-containing protein</fullName>
    </recommendedName>
</protein>
<dbReference type="OrthoDB" id="66881at2759"/>
<dbReference type="Proteomes" id="UP000509510">
    <property type="component" value="Chromosome I"/>
</dbReference>
<feature type="domain" description="DUF6314" evidence="2">
    <location>
        <begin position="25"/>
        <end position="141"/>
    </location>
</feature>
<accession>A0A7H8QKW0</accession>
<evidence type="ECO:0000256" key="1">
    <source>
        <dbReference type="SAM" id="MobiDB-lite"/>
    </source>
</evidence>
<dbReference type="EMBL" id="CP055898">
    <property type="protein sequence ID" value="QKX54547.1"/>
    <property type="molecule type" value="Genomic_DNA"/>
</dbReference>
<proteinExistence type="predicted"/>
<organism evidence="3 4">
    <name type="scientific">Talaromyces rugulosus</name>
    <name type="common">Penicillium rugulosum</name>
    <dbReference type="NCBI Taxonomy" id="121627"/>
    <lineage>
        <taxon>Eukaryota</taxon>
        <taxon>Fungi</taxon>
        <taxon>Dikarya</taxon>
        <taxon>Ascomycota</taxon>
        <taxon>Pezizomycotina</taxon>
        <taxon>Eurotiomycetes</taxon>
        <taxon>Eurotiomycetidae</taxon>
        <taxon>Eurotiales</taxon>
        <taxon>Trichocomaceae</taxon>
        <taxon>Talaromyces</taxon>
        <taxon>Talaromyces sect. Islandici</taxon>
    </lineage>
</organism>
<dbReference type="AlphaFoldDB" id="A0A7H8QKW0"/>
<dbReference type="GeneID" id="55989144"/>
<gene>
    <name evidence="3" type="ORF">TRUGW13939_01634</name>
</gene>
<name>A0A7H8QKW0_TALRU</name>
<evidence type="ECO:0000313" key="4">
    <source>
        <dbReference type="Proteomes" id="UP000509510"/>
    </source>
</evidence>
<dbReference type="Pfam" id="PF19834">
    <property type="entry name" value="DUF6314"/>
    <property type="match status" value="2"/>
</dbReference>